<keyword evidence="3" id="KW-1185">Reference proteome</keyword>
<feature type="region of interest" description="Disordered" evidence="1">
    <location>
        <begin position="1"/>
        <end position="35"/>
    </location>
</feature>
<reference evidence="2 3" key="1">
    <citation type="submission" date="2015-09" db="EMBL/GenBank/DDBJ databases">
        <title>Trachymyrmex zeteki WGS genome.</title>
        <authorList>
            <person name="Nygaard S."/>
            <person name="Hu H."/>
            <person name="Boomsma J."/>
            <person name="Zhang G."/>
        </authorList>
    </citation>
    <scope>NUCLEOTIDE SEQUENCE [LARGE SCALE GENOMIC DNA]</scope>
    <source>
        <strain evidence="2">Tzet28-1</strain>
        <tissue evidence="2">Whole body</tissue>
    </source>
</reference>
<dbReference type="Proteomes" id="UP000075809">
    <property type="component" value="Unassembled WGS sequence"/>
</dbReference>
<evidence type="ECO:0000313" key="2">
    <source>
        <dbReference type="EMBL" id="KYQ50795.1"/>
    </source>
</evidence>
<dbReference type="AlphaFoldDB" id="A0A151WT44"/>
<feature type="non-terminal residue" evidence="2">
    <location>
        <position position="1"/>
    </location>
</feature>
<name>A0A151WT44_9HYME</name>
<organism evidence="2 3">
    <name type="scientific">Mycetomoellerius zeteki</name>
    <dbReference type="NCBI Taxonomy" id="64791"/>
    <lineage>
        <taxon>Eukaryota</taxon>
        <taxon>Metazoa</taxon>
        <taxon>Ecdysozoa</taxon>
        <taxon>Arthropoda</taxon>
        <taxon>Hexapoda</taxon>
        <taxon>Insecta</taxon>
        <taxon>Pterygota</taxon>
        <taxon>Neoptera</taxon>
        <taxon>Endopterygota</taxon>
        <taxon>Hymenoptera</taxon>
        <taxon>Apocrita</taxon>
        <taxon>Aculeata</taxon>
        <taxon>Formicoidea</taxon>
        <taxon>Formicidae</taxon>
        <taxon>Myrmicinae</taxon>
        <taxon>Mycetomoellerius</taxon>
    </lineage>
</organism>
<proteinExistence type="predicted"/>
<evidence type="ECO:0000256" key="1">
    <source>
        <dbReference type="SAM" id="MobiDB-lite"/>
    </source>
</evidence>
<dbReference type="EMBL" id="KQ982773">
    <property type="protein sequence ID" value="KYQ50795.1"/>
    <property type="molecule type" value="Genomic_DNA"/>
</dbReference>
<accession>A0A151WT44</accession>
<protein>
    <submittedName>
        <fullName evidence="2">Uncharacterized protein</fullName>
    </submittedName>
</protein>
<sequence>RKKIPQPSTKEAKLRGAKGSEELGRGGAGQVEKSARNAAQLSRSYSKLAHRLTSFRLGYIVDVLRCRDRAGSFPVHRFPCTPYYTHV</sequence>
<feature type="compositionally biased region" description="Basic and acidic residues" evidence="1">
    <location>
        <begin position="10"/>
        <end position="24"/>
    </location>
</feature>
<gene>
    <name evidence="2" type="ORF">ALC60_10119</name>
</gene>
<evidence type="ECO:0000313" key="3">
    <source>
        <dbReference type="Proteomes" id="UP000075809"/>
    </source>
</evidence>